<dbReference type="AlphaFoldDB" id="A0A5C8ZGP7"/>
<evidence type="ECO:0000313" key="8">
    <source>
        <dbReference type="Proteomes" id="UP000321234"/>
    </source>
</evidence>
<dbReference type="RefSeq" id="WP_147925408.1">
    <property type="nucleotide sequence ID" value="NZ_VKAC01000003.1"/>
</dbReference>
<dbReference type="Proteomes" id="UP000321234">
    <property type="component" value="Unassembled WGS sequence"/>
</dbReference>
<dbReference type="SUPFAM" id="SSF52540">
    <property type="entry name" value="P-loop containing nucleoside triphosphate hydrolases"/>
    <property type="match status" value="1"/>
</dbReference>
<keyword evidence="2" id="KW-0813">Transport</keyword>
<dbReference type="PANTHER" id="PTHR43335:SF4">
    <property type="entry name" value="ABC TRANSPORTER, ATP-BINDING PROTEIN"/>
    <property type="match status" value="1"/>
</dbReference>
<comment type="caution">
    <text evidence="7">The sequence shown here is derived from an EMBL/GenBank/DDBJ whole genome shotgun (WGS) entry which is preliminary data.</text>
</comment>
<dbReference type="Pfam" id="PF00005">
    <property type="entry name" value="ABC_tran"/>
    <property type="match status" value="1"/>
</dbReference>
<dbReference type="EMBL" id="VKAC01000003">
    <property type="protein sequence ID" value="TXR56987.1"/>
    <property type="molecule type" value="Genomic_DNA"/>
</dbReference>
<evidence type="ECO:0000256" key="5">
    <source>
        <dbReference type="SAM" id="MobiDB-lite"/>
    </source>
</evidence>
<proteinExistence type="inferred from homology"/>
<feature type="region of interest" description="Disordered" evidence="5">
    <location>
        <begin position="1"/>
        <end position="23"/>
    </location>
</feature>
<dbReference type="PANTHER" id="PTHR43335">
    <property type="entry name" value="ABC TRANSPORTER, ATP-BINDING PROTEIN"/>
    <property type="match status" value="1"/>
</dbReference>
<keyword evidence="4 7" id="KW-0067">ATP-binding</keyword>
<keyword evidence="3" id="KW-0547">Nucleotide-binding</keyword>
<evidence type="ECO:0000256" key="3">
    <source>
        <dbReference type="ARBA" id="ARBA00022741"/>
    </source>
</evidence>
<dbReference type="InterPro" id="IPR003439">
    <property type="entry name" value="ABC_transporter-like_ATP-bd"/>
</dbReference>
<protein>
    <submittedName>
        <fullName evidence="7">ATP-binding cassette domain-containing protein</fullName>
    </submittedName>
</protein>
<name>A0A5C8ZGP7_9ACTN</name>
<reference evidence="7 8" key="1">
    <citation type="submission" date="2019-07" db="EMBL/GenBank/DDBJ databases">
        <title>Quadrisphaera sp. strain DD2A genome sequencing and assembly.</title>
        <authorList>
            <person name="Kim I."/>
        </authorList>
    </citation>
    <scope>NUCLEOTIDE SEQUENCE [LARGE SCALE GENOMIC DNA]</scope>
    <source>
        <strain evidence="7 8">DD2A</strain>
    </source>
</reference>
<accession>A0A5C8ZGP7</accession>
<comment type="similarity">
    <text evidence="1">Belongs to the ABC transporter superfamily.</text>
</comment>
<organism evidence="7 8">
    <name type="scientific">Quadrisphaera setariae</name>
    <dbReference type="NCBI Taxonomy" id="2593304"/>
    <lineage>
        <taxon>Bacteria</taxon>
        <taxon>Bacillati</taxon>
        <taxon>Actinomycetota</taxon>
        <taxon>Actinomycetes</taxon>
        <taxon>Kineosporiales</taxon>
        <taxon>Kineosporiaceae</taxon>
        <taxon>Quadrisphaera</taxon>
    </lineage>
</organism>
<evidence type="ECO:0000259" key="6">
    <source>
        <dbReference type="PROSITE" id="PS50893"/>
    </source>
</evidence>
<evidence type="ECO:0000313" key="7">
    <source>
        <dbReference type="EMBL" id="TXR56987.1"/>
    </source>
</evidence>
<evidence type="ECO:0000256" key="1">
    <source>
        <dbReference type="ARBA" id="ARBA00005417"/>
    </source>
</evidence>
<dbReference type="InterPro" id="IPR003593">
    <property type="entry name" value="AAA+_ATPase"/>
</dbReference>
<keyword evidence="8" id="KW-1185">Reference proteome</keyword>
<sequence>MTTTSSHGPAQTPADRHAAPPLTVETTGLSRAFRGRAVVRDVSLRVRPGRTYGLLGPNGAGKSTTLKMLLGLLAPSAGRVQLFGEPFSRAALRRVGASIEGPSLYGHLSARQNLRVHTLLLGLGDEHAERALEQVGLTGTGRARARSFSTGMKGRLALATALLGDPDLLVLDEPQNGLDPEGIAALRQLVSQRTSDGGSVVVSSHLLAEVAHVADDIGLIVDGRLLFQGTAEEFAPDGDLERAYFTRTSERAA</sequence>
<evidence type="ECO:0000256" key="2">
    <source>
        <dbReference type="ARBA" id="ARBA00022448"/>
    </source>
</evidence>
<evidence type="ECO:0000256" key="4">
    <source>
        <dbReference type="ARBA" id="ARBA00022840"/>
    </source>
</evidence>
<dbReference type="SMART" id="SM00382">
    <property type="entry name" value="AAA"/>
    <property type="match status" value="1"/>
</dbReference>
<dbReference type="GO" id="GO:0005524">
    <property type="term" value="F:ATP binding"/>
    <property type="evidence" value="ECO:0007669"/>
    <property type="project" value="UniProtKB-KW"/>
</dbReference>
<feature type="domain" description="ABC transporter" evidence="6">
    <location>
        <begin position="24"/>
        <end position="247"/>
    </location>
</feature>
<dbReference type="OrthoDB" id="5116176at2"/>
<dbReference type="Gene3D" id="3.40.50.300">
    <property type="entry name" value="P-loop containing nucleotide triphosphate hydrolases"/>
    <property type="match status" value="1"/>
</dbReference>
<dbReference type="GO" id="GO:0016887">
    <property type="term" value="F:ATP hydrolysis activity"/>
    <property type="evidence" value="ECO:0007669"/>
    <property type="project" value="InterPro"/>
</dbReference>
<dbReference type="InterPro" id="IPR027417">
    <property type="entry name" value="P-loop_NTPase"/>
</dbReference>
<gene>
    <name evidence="7" type="ORF">FMM08_05690</name>
</gene>
<dbReference type="PROSITE" id="PS50893">
    <property type="entry name" value="ABC_TRANSPORTER_2"/>
    <property type="match status" value="1"/>
</dbReference>